<name>D5ECV5_AMICL</name>
<keyword evidence="5 6" id="KW-0472">Membrane</keyword>
<feature type="transmembrane region" description="Helical" evidence="6">
    <location>
        <begin position="325"/>
        <end position="343"/>
    </location>
</feature>
<dbReference type="RefSeq" id="WP_013047653.1">
    <property type="nucleotide sequence ID" value="NC_014011.1"/>
</dbReference>
<dbReference type="AlphaFoldDB" id="D5ECV5"/>
<feature type="transmembrane region" description="Helical" evidence="6">
    <location>
        <begin position="12"/>
        <end position="39"/>
    </location>
</feature>
<dbReference type="PANTHER" id="PTHR47089">
    <property type="entry name" value="ABC TRANSPORTER, PERMEASE PROTEIN"/>
    <property type="match status" value="1"/>
</dbReference>
<feature type="transmembrane region" description="Helical" evidence="6">
    <location>
        <begin position="198"/>
        <end position="216"/>
    </location>
</feature>
<feature type="transmembrane region" description="Helical" evidence="6">
    <location>
        <begin position="116"/>
        <end position="139"/>
    </location>
</feature>
<dbReference type="KEGG" id="aco:Amico_0242"/>
<dbReference type="eggNOG" id="COG4603">
    <property type="taxonomic scope" value="Bacteria"/>
</dbReference>
<organism evidence="7 8">
    <name type="scientific">Aminobacterium colombiense (strain DSM 12261 / ALA-1)</name>
    <dbReference type="NCBI Taxonomy" id="572547"/>
    <lineage>
        <taxon>Bacteria</taxon>
        <taxon>Thermotogati</taxon>
        <taxon>Synergistota</taxon>
        <taxon>Synergistia</taxon>
        <taxon>Synergistales</taxon>
        <taxon>Aminobacteriaceae</taxon>
        <taxon>Aminobacterium</taxon>
    </lineage>
</organism>
<dbReference type="GO" id="GO:0005886">
    <property type="term" value="C:plasma membrane"/>
    <property type="evidence" value="ECO:0007669"/>
    <property type="project" value="UniProtKB-SubCell"/>
</dbReference>
<evidence type="ECO:0000256" key="5">
    <source>
        <dbReference type="ARBA" id="ARBA00023136"/>
    </source>
</evidence>
<proteinExistence type="predicted"/>
<feature type="transmembrane region" description="Helical" evidence="6">
    <location>
        <begin position="246"/>
        <end position="268"/>
    </location>
</feature>
<keyword evidence="2" id="KW-1003">Cell membrane</keyword>
<dbReference type="InterPro" id="IPR001851">
    <property type="entry name" value="ABC_transp_permease"/>
</dbReference>
<dbReference type="GO" id="GO:0022857">
    <property type="term" value="F:transmembrane transporter activity"/>
    <property type="evidence" value="ECO:0007669"/>
    <property type="project" value="InterPro"/>
</dbReference>
<keyword evidence="3 6" id="KW-0812">Transmembrane</keyword>
<dbReference type="Pfam" id="PF02653">
    <property type="entry name" value="BPD_transp_2"/>
    <property type="match status" value="1"/>
</dbReference>
<dbReference type="Proteomes" id="UP000002366">
    <property type="component" value="Chromosome"/>
</dbReference>
<evidence type="ECO:0000256" key="1">
    <source>
        <dbReference type="ARBA" id="ARBA00004651"/>
    </source>
</evidence>
<evidence type="ECO:0000313" key="7">
    <source>
        <dbReference type="EMBL" id="ADE56387.1"/>
    </source>
</evidence>
<feature type="transmembrane region" description="Helical" evidence="6">
    <location>
        <begin position="151"/>
        <end position="170"/>
    </location>
</feature>
<gene>
    <name evidence="7" type="ordered locus">Amico_0242</name>
</gene>
<reference evidence="7 8" key="1">
    <citation type="journal article" date="2010" name="Stand. Genomic Sci.">
        <title>Complete genome sequence of Aminobacterium colombiense type strain (ALA-1).</title>
        <authorList>
            <person name="Chertkov O."/>
            <person name="Sikorski J."/>
            <person name="Brambilla E."/>
            <person name="Lapidus A."/>
            <person name="Copeland A."/>
            <person name="Glavina Del Rio T."/>
            <person name="Nolan M."/>
            <person name="Lucas S."/>
            <person name="Tice H."/>
            <person name="Cheng J.F."/>
            <person name="Han C."/>
            <person name="Detter J.C."/>
            <person name="Bruce D."/>
            <person name="Tapia R."/>
            <person name="Goodwin L."/>
            <person name="Pitluck S."/>
            <person name="Liolios K."/>
            <person name="Ivanova N."/>
            <person name="Mavromatis K."/>
            <person name="Ovchinnikova G."/>
            <person name="Pati A."/>
            <person name="Chen A."/>
            <person name="Palaniappan K."/>
            <person name="Land M."/>
            <person name="Hauser L."/>
            <person name="Chang Y.J."/>
            <person name="Jeffries C.D."/>
            <person name="Spring S."/>
            <person name="Rohde M."/>
            <person name="Goker M."/>
            <person name="Bristow J."/>
            <person name="Eisen J.A."/>
            <person name="Markowitz V."/>
            <person name="Hugenholtz P."/>
            <person name="Kyrpides N.C."/>
            <person name="Klenk H.P."/>
        </authorList>
    </citation>
    <scope>NUCLEOTIDE SEQUENCE [LARGE SCALE GENOMIC DNA]</scope>
    <source>
        <strain evidence="8">DSM 12261 / ALA-1</strain>
    </source>
</reference>
<evidence type="ECO:0000256" key="3">
    <source>
        <dbReference type="ARBA" id="ARBA00022692"/>
    </source>
</evidence>
<evidence type="ECO:0000256" key="6">
    <source>
        <dbReference type="SAM" id="Phobius"/>
    </source>
</evidence>
<dbReference type="STRING" id="572547.Amico_0242"/>
<feature type="transmembrane region" description="Helical" evidence="6">
    <location>
        <begin position="298"/>
        <end position="319"/>
    </location>
</feature>
<dbReference type="OrthoDB" id="45037at2"/>
<dbReference type="PANTHER" id="PTHR47089:SF1">
    <property type="entry name" value="GUANOSINE ABC TRANSPORTER PERMEASE PROTEIN NUPP"/>
    <property type="match status" value="1"/>
</dbReference>
<keyword evidence="4 6" id="KW-1133">Transmembrane helix</keyword>
<comment type="subcellular location">
    <subcellularLocation>
        <location evidence="1">Cell membrane</location>
        <topology evidence="1">Multi-pass membrane protein</topology>
    </subcellularLocation>
</comment>
<keyword evidence="8" id="KW-1185">Reference proteome</keyword>
<feature type="transmembrane region" description="Helical" evidence="6">
    <location>
        <begin position="94"/>
        <end position="110"/>
    </location>
</feature>
<dbReference type="EMBL" id="CP001997">
    <property type="protein sequence ID" value="ADE56387.1"/>
    <property type="molecule type" value="Genomic_DNA"/>
</dbReference>
<protein>
    <submittedName>
        <fullName evidence="7">Inner-membrane translocator</fullName>
    </submittedName>
</protein>
<evidence type="ECO:0000256" key="4">
    <source>
        <dbReference type="ARBA" id="ARBA00022989"/>
    </source>
</evidence>
<feature type="transmembrane region" description="Helical" evidence="6">
    <location>
        <begin position="59"/>
        <end position="82"/>
    </location>
</feature>
<dbReference type="HOGENOM" id="CLU_040769_0_0_0"/>
<evidence type="ECO:0000256" key="2">
    <source>
        <dbReference type="ARBA" id="ARBA00022475"/>
    </source>
</evidence>
<accession>D5ECV5</accession>
<evidence type="ECO:0000313" key="8">
    <source>
        <dbReference type="Proteomes" id="UP000002366"/>
    </source>
</evidence>
<sequence length="356" mass="39442">MKYLKVERRLITPAWFTVAIPLFAIILALVTGAVFLYFMGVSPLQTYTSMFKASFGDTYGLTETIVKAIPLAMAGIAVTLSFKMLIWNIGAEGQILMGALATAAAVRYFFVDQPFIMFWIMFAAAATAGGIWAAFAGYLKARWNVNEIITTLMLNYIVLNMVDYFVYGPWRDPASLGFPMTAPFPNAARLPLLGDTRIHTGLFLAIFLAFFFWALLKWTRWGYEIRVIGENPKAATFAGMNYLRNAVMVMFVSGAIAGLAGMCEIAGLQGRLQHGSSAGYGYTAIIVAWLARLNPLTVLFVAFLIGALFVGGDTLQIVMRLPLSSILVLQGLLLFFVLGGEFFRRYRIRIIWRGDN</sequence>
<dbReference type="CDD" id="cd06580">
    <property type="entry name" value="TM_PBP1_transp_TpRbsC_like"/>
    <property type="match status" value="1"/>
</dbReference>